<evidence type="ECO:0008006" key="3">
    <source>
        <dbReference type="Google" id="ProtNLM"/>
    </source>
</evidence>
<gene>
    <name evidence="1" type="ORF">DI526_22615</name>
</gene>
<dbReference type="Proteomes" id="UP000249393">
    <property type="component" value="Unassembled WGS sequence"/>
</dbReference>
<evidence type="ECO:0000313" key="1">
    <source>
        <dbReference type="EMBL" id="PZR30391.1"/>
    </source>
</evidence>
<protein>
    <recommendedName>
        <fullName evidence="3">Calcium-binding protein</fullName>
    </recommendedName>
</protein>
<dbReference type="EMBL" id="QFQZ01000139">
    <property type="protein sequence ID" value="PZR30391.1"/>
    <property type="molecule type" value="Genomic_DNA"/>
</dbReference>
<name>A0A2W5X1J2_9CAUL</name>
<proteinExistence type="predicted"/>
<organism evidence="1 2">
    <name type="scientific">Caulobacter segnis</name>
    <dbReference type="NCBI Taxonomy" id="88688"/>
    <lineage>
        <taxon>Bacteria</taxon>
        <taxon>Pseudomonadati</taxon>
        <taxon>Pseudomonadota</taxon>
        <taxon>Alphaproteobacteria</taxon>
        <taxon>Caulobacterales</taxon>
        <taxon>Caulobacteraceae</taxon>
        <taxon>Caulobacter</taxon>
    </lineage>
</organism>
<dbReference type="AlphaFoldDB" id="A0A2W5X1J2"/>
<evidence type="ECO:0000313" key="2">
    <source>
        <dbReference type="Proteomes" id="UP000249393"/>
    </source>
</evidence>
<accession>A0A2W5X1J2</accession>
<dbReference type="RefSeq" id="WP_304283246.1">
    <property type="nucleotide sequence ID" value="NZ_QFQZ01000139.1"/>
</dbReference>
<comment type="caution">
    <text evidence="1">The sequence shown here is derived from an EMBL/GenBank/DDBJ whole genome shotgun (WGS) entry which is preliminary data.</text>
</comment>
<feature type="non-terminal residue" evidence="1">
    <location>
        <position position="1"/>
    </location>
</feature>
<sequence length="71" mass="7152">TATFDDALNAYASGTAAQSNTVFEWNGDTYVFHQNGVAGLDAGDGLIKLAGVTGLVVSNSNNVAGDIVFGA</sequence>
<reference evidence="1 2" key="1">
    <citation type="submission" date="2017-08" db="EMBL/GenBank/DDBJ databases">
        <title>Infants hospitalized years apart are colonized by the same room-sourced microbial strains.</title>
        <authorList>
            <person name="Brooks B."/>
            <person name="Olm M.R."/>
            <person name="Firek B.A."/>
            <person name="Baker R."/>
            <person name="Thomas B.C."/>
            <person name="Morowitz M.J."/>
            <person name="Banfield J.F."/>
        </authorList>
    </citation>
    <scope>NUCLEOTIDE SEQUENCE [LARGE SCALE GENOMIC DNA]</scope>
    <source>
        <strain evidence="1">S2_003_000_R2_4</strain>
    </source>
</reference>